<proteinExistence type="predicted"/>
<organism evidence="1">
    <name type="scientific">viral metagenome</name>
    <dbReference type="NCBI Taxonomy" id="1070528"/>
    <lineage>
        <taxon>unclassified sequences</taxon>
        <taxon>metagenomes</taxon>
        <taxon>organismal metagenomes</taxon>
    </lineage>
</organism>
<accession>A0A6C0I185</accession>
<protein>
    <submittedName>
        <fullName evidence="1">Uncharacterized protein</fullName>
    </submittedName>
</protein>
<dbReference type="AlphaFoldDB" id="A0A6C0I185"/>
<evidence type="ECO:0000313" key="1">
    <source>
        <dbReference type="EMBL" id="QHT86127.1"/>
    </source>
</evidence>
<dbReference type="EMBL" id="MN740058">
    <property type="protein sequence ID" value="QHT86127.1"/>
    <property type="molecule type" value="Genomic_DNA"/>
</dbReference>
<reference evidence="1" key="1">
    <citation type="journal article" date="2020" name="Nature">
        <title>Giant virus diversity and host interactions through global metagenomics.</title>
        <authorList>
            <person name="Schulz F."/>
            <person name="Roux S."/>
            <person name="Paez-Espino D."/>
            <person name="Jungbluth S."/>
            <person name="Walsh D.A."/>
            <person name="Denef V.J."/>
            <person name="McMahon K.D."/>
            <person name="Konstantinidis K.T."/>
            <person name="Eloe-Fadrosh E.A."/>
            <person name="Kyrpides N.C."/>
            <person name="Woyke T."/>
        </authorList>
    </citation>
    <scope>NUCLEOTIDE SEQUENCE</scope>
    <source>
        <strain evidence="1">GVMAG-M-3300023184-184</strain>
    </source>
</reference>
<sequence length="171" mass="19869">MEKQINKKLETYIVGFKDKLKQKVQNLQFDDKQKINDLLEYIYDYERLSITKDDLVKRKRIKNSIPATNRCNAKRANNEQCTRRRKSDSEYCGTHSKGTPNGFVQLNQCGDCSIKKVELVLEEVNGIVYYIDSFKNVYRTEDILSGKENPQIIAKCLKSNGKTIITDFIET</sequence>
<name>A0A6C0I185_9ZZZZ</name>